<evidence type="ECO:0000256" key="5">
    <source>
        <dbReference type="ARBA" id="ARBA00023136"/>
    </source>
</evidence>
<evidence type="ECO:0000313" key="7">
    <source>
        <dbReference type="EMBL" id="GAI08942.1"/>
    </source>
</evidence>
<dbReference type="Pfam" id="PF03631">
    <property type="entry name" value="Virul_fac_BrkB"/>
    <property type="match status" value="1"/>
</dbReference>
<keyword evidence="4 6" id="KW-1133">Transmembrane helix</keyword>
<feature type="transmembrane region" description="Helical" evidence="6">
    <location>
        <begin position="50"/>
        <end position="69"/>
    </location>
</feature>
<evidence type="ECO:0000256" key="3">
    <source>
        <dbReference type="ARBA" id="ARBA00022692"/>
    </source>
</evidence>
<protein>
    <submittedName>
        <fullName evidence="7">Uncharacterized protein</fullName>
    </submittedName>
</protein>
<keyword evidence="3 6" id="KW-0812">Transmembrane</keyword>
<dbReference type="EMBL" id="BARV01010173">
    <property type="protein sequence ID" value="GAI08942.1"/>
    <property type="molecule type" value="Genomic_DNA"/>
</dbReference>
<keyword evidence="2" id="KW-1003">Cell membrane</keyword>
<feature type="transmembrane region" description="Helical" evidence="6">
    <location>
        <begin position="192"/>
        <end position="214"/>
    </location>
</feature>
<feature type="non-terminal residue" evidence="7">
    <location>
        <position position="287"/>
    </location>
</feature>
<dbReference type="GO" id="GO:0005886">
    <property type="term" value="C:plasma membrane"/>
    <property type="evidence" value="ECO:0007669"/>
    <property type="project" value="UniProtKB-SubCell"/>
</dbReference>
<evidence type="ECO:0000256" key="1">
    <source>
        <dbReference type="ARBA" id="ARBA00004651"/>
    </source>
</evidence>
<dbReference type="PANTHER" id="PTHR30213:SF0">
    <property type="entry name" value="UPF0761 MEMBRANE PROTEIN YIHY"/>
    <property type="match status" value="1"/>
</dbReference>
<feature type="transmembrane region" description="Helical" evidence="6">
    <location>
        <begin position="155"/>
        <end position="172"/>
    </location>
</feature>
<name>X1KPB9_9ZZZZ</name>
<dbReference type="NCBIfam" id="TIGR00765">
    <property type="entry name" value="yihY_not_rbn"/>
    <property type="match status" value="1"/>
</dbReference>
<feature type="transmembrane region" description="Helical" evidence="6">
    <location>
        <begin position="90"/>
        <end position="110"/>
    </location>
</feature>
<accession>X1KPB9</accession>
<evidence type="ECO:0000256" key="6">
    <source>
        <dbReference type="SAM" id="Phobius"/>
    </source>
</evidence>
<sequence>IKNFAYNQANFSDFKSSAHDADDPEKTVALTERLDEIVGKFFKGASKGSITLFSTLIVIWAALALLSTIERAFNNIWHVGKGRSFLHRMINYWAILTLGPLLIGAGIYISTKYVTFGRIQETVLSNIAPVLLSYVVATVAFFLLYFVLPNTKVQAKAAIGGAAVAALVWIAAKNLFGYYVTGWKPYSTVYGVMALVPITVLWIYITWLIVLFGLQLTFTTQHLKTLDAAEIAAAKETEGYFIANDLTAINIVREIAAAFEANNAPVSPEVICSKLDIPAEFSEKIFD</sequence>
<dbReference type="InterPro" id="IPR017039">
    <property type="entry name" value="Virul_fac_BrkB"/>
</dbReference>
<gene>
    <name evidence="7" type="ORF">S06H3_19793</name>
</gene>
<reference evidence="7" key="1">
    <citation type="journal article" date="2014" name="Front. Microbiol.">
        <title>High frequency of phylogenetically diverse reductive dehalogenase-homologous genes in deep subseafloor sedimentary metagenomes.</title>
        <authorList>
            <person name="Kawai M."/>
            <person name="Futagami T."/>
            <person name="Toyoda A."/>
            <person name="Takaki Y."/>
            <person name="Nishi S."/>
            <person name="Hori S."/>
            <person name="Arai W."/>
            <person name="Tsubouchi T."/>
            <person name="Morono Y."/>
            <person name="Uchiyama I."/>
            <person name="Ito T."/>
            <person name="Fujiyama A."/>
            <person name="Inagaki F."/>
            <person name="Takami H."/>
        </authorList>
    </citation>
    <scope>NUCLEOTIDE SEQUENCE</scope>
    <source>
        <strain evidence="7">Expedition CK06-06</strain>
    </source>
</reference>
<dbReference type="AlphaFoldDB" id="X1KPB9"/>
<comment type="caution">
    <text evidence="7">The sequence shown here is derived from an EMBL/GenBank/DDBJ whole genome shotgun (WGS) entry which is preliminary data.</text>
</comment>
<feature type="non-terminal residue" evidence="7">
    <location>
        <position position="1"/>
    </location>
</feature>
<evidence type="ECO:0000256" key="4">
    <source>
        <dbReference type="ARBA" id="ARBA00022989"/>
    </source>
</evidence>
<proteinExistence type="predicted"/>
<evidence type="ECO:0000256" key="2">
    <source>
        <dbReference type="ARBA" id="ARBA00022475"/>
    </source>
</evidence>
<keyword evidence="5 6" id="KW-0472">Membrane</keyword>
<dbReference type="PANTHER" id="PTHR30213">
    <property type="entry name" value="INNER MEMBRANE PROTEIN YHJD"/>
    <property type="match status" value="1"/>
</dbReference>
<comment type="subcellular location">
    <subcellularLocation>
        <location evidence="1">Cell membrane</location>
        <topology evidence="1">Multi-pass membrane protein</topology>
    </subcellularLocation>
</comment>
<feature type="transmembrane region" description="Helical" evidence="6">
    <location>
        <begin position="130"/>
        <end position="148"/>
    </location>
</feature>
<organism evidence="7">
    <name type="scientific">marine sediment metagenome</name>
    <dbReference type="NCBI Taxonomy" id="412755"/>
    <lineage>
        <taxon>unclassified sequences</taxon>
        <taxon>metagenomes</taxon>
        <taxon>ecological metagenomes</taxon>
    </lineage>
</organism>